<gene>
    <name evidence="1" type="ORF">MW7_008105</name>
</gene>
<comment type="caution">
    <text evidence="1">The sequence shown here is derived from an EMBL/GenBank/DDBJ whole genome shotgun (WGS) entry which is preliminary data.</text>
</comment>
<name>A0ACD3SQS7_9BURK</name>
<keyword evidence="2" id="KW-1185">Reference proteome</keyword>
<protein>
    <submittedName>
        <fullName evidence="1">GFA family protein</fullName>
    </submittedName>
</protein>
<accession>A0ACD3SQS7</accession>
<evidence type="ECO:0000313" key="2">
    <source>
        <dbReference type="Proteomes" id="UP000004277"/>
    </source>
</evidence>
<reference evidence="1" key="1">
    <citation type="submission" date="2019-05" db="EMBL/GenBank/DDBJ databases">
        <title>Revised genome assembly of Burkholderiaceae (previously Ralstonia) sp. PBA.</title>
        <authorList>
            <person name="Gan H.M."/>
        </authorList>
    </citation>
    <scope>NUCLEOTIDE SEQUENCE</scope>
    <source>
        <strain evidence="1">PBA</strain>
    </source>
</reference>
<dbReference type="EMBL" id="AKCV02000015">
    <property type="protein sequence ID" value="TMS58664.1"/>
    <property type="molecule type" value="Genomic_DNA"/>
</dbReference>
<proteinExistence type="predicted"/>
<sequence length="125" mass="13965">MKTYRGTCHCGAIRFEIEAEIDHVRACDCSICRRRGALIYRVPAEAFRLLTPAEDLHVYRWGSMTGADYICPTCGIMPFRQPSHPTAVERAAGARPFDGWAINTRCLIDFDPGSVPVRHIAGSRL</sequence>
<dbReference type="Proteomes" id="UP000004277">
    <property type="component" value="Unassembled WGS sequence"/>
</dbReference>
<organism evidence="1 2">
    <name type="scientific">Imbroritus primus</name>
    <dbReference type="NCBI Taxonomy" id="3058603"/>
    <lineage>
        <taxon>Bacteria</taxon>
        <taxon>Pseudomonadati</taxon>
        <taxon>Pseudomonadota</taxon>
        <taxon>Betaproteobacteria</taxon>
        <taxon>Burkholderiales</taxon>
        <taxon>Burkholderiaceae</taxon>
        <taxon>Imbroritus</taxon>
    </lineage>
</organism>
<evidence type="ECO:0000313" key="1">
    <source>
        <dbReference type="EMBL" id="TMS58664.1"/>
    </source>
</evidence>